<dbReference type="SUPFAM" id="SSF46785">
    <property type="entry name" value="Winged helix' DNA-binding domain"/>
    <property type="match status" value="1"/>
</dbReference>
<dbReference type="PANTHER" id="PTHR33221:SF5">
    <property type="entry name" value="HTH-TYPE TRANSCRIPTIONAL REGULATOR ISCR"/>
    <property type="match status" value="1"/>
</dbReference>
<dbReference type="InterPro" id="IPR036390">
    <property type="entry name" value="WH_DNA-bd_sf"/>
</dbReference>
<evidence type="ECO:0000313" key="2">
    <source>
        <dbReference type="EMBL" id="SVC01320.1"/>
    </source>
</evidence>
<dbReference type="PROSITE" id="PS01332">
    <property type="entry name" value="HTH_RRF2_1"/>
    <property type="match status" value="1"/>
</dbReference>
<dbReference type="GO" id="GO:0003700">
    <property type="term" value="F:DNA-binding transcription factor activity"/>
    <property type="evidence" value="ECO:0007669"/>
    <property type="project" value="TreeGrafter"/>
</dbReference>
<dbReference type="AlphaFoldDB" id="A0A382INU8"/>
<dbReference type="EMBL" id="UINC01068582">
    <property type="protein sequence ID" value="SVC01320.1"/>
    <property type="molecule type" value="Genomic_DNA"/>
</dbReference>
<gene>
    <name evidence="2" type="ORF">METZ01_LOCUS254174</name>
</gene>
<keyword evidence="1" id="KW-0238">DNA-binding</keyword>
<feature type="non-terminal residue" evidence="2">
    <location>
        <position position="1"/>
    </location>
</feature>
<dbReference type="InterPro" id="IPR030489">
    <property type="entry name" value="TR_Rrf2-type_CS"/>
</dbReference>
<sequence>VKLSAQEEYGLRCLLQVARRPHGQSVTIPEIADAEGVSRHNVARYLGTLRKCGIVDSERGQHGGYTLTREPSSIVVSEVLSALGGPLYDPSFCNHFNGAEETC</sequence>
<dbReference type="Pfam" id="PF02082">
    <property type="entry name" value="Rrf2"/>
    <property type="match status" value="1"/>
</dbReference>
<feature type="non-terminal residue" evidence="2">
    <location>
        <position position="103"/>
    </location>
</feature>
<dbReference type="PANTHER" id="PTHR33221">
    <property type="entry name" value="WINGED HELIX-TURN-HELIX TRANSCRIPTIONAL REGULATOR, RRF2 FAMILY"/>
    <property type="match status" value="1"/>
</dbReference>
<proteinExistence type="predicted"/>
<organism evidence="2">
    <name type="scientific">marine metagenome</name>
    <dbReference type="NCBI Taxonomy" id="408172"/>
    <lineage>
        <taxon>unclassified sequences</taxon>
        <taxon>metagenomes</taxon>
        <taxon>ecological metagenomes</taxon>
    </lineage>
</organism>
<dbReference type="PROSITE" id="PS51197">
    <property type="entry name" value="HTH_RRF2_2"/>
    <property type="match status" value="1"/>
</dbReference>
<reference evidence="2" key="1">
    <citation type="submission" date="2018-05" db="EMBL/GenBank/DDBJ databases">
        <authorList>
            <person name="Lanie J.A."/>
            <person name="Ng W.-L."/>
            <person name="Kazmierczak K.M."/>
            <person name="Andrzejewski T.M."/>
            <person name="Davidsen T.M."/>
            <person name="Wayne K.J."/>
            <person name="Tettelin H."/>
            <person name="Glass J.I."/>
            <person name="Rusch D."/>
            <person name="Podicherti R."/>
            <person name="Tsui H.-C.T."/>
            <person name="Winkler M.E."/>
        </authorList>
    </citation>
    <scope>NUCLEOTIDE SEQUENCE</scope>
</reference>
<protein>
    <recommendedName>
        <fullName evidence="3">HTH iclR-type domain-containing protein</fullName>
    </recommendedName>
</protein>
<evidence type="ECO:0000256" key="1">
    <source>
        <dbReference type="ARBA" id="ARBA00023125"/>
    </source>
</evidence>
<accession>A0A382INU8</accession>
<dbReference type="GO" id="GO:0003677">
    <property type="term" value="F:DNA binding"/>
    <property type="evidence" value="ECO:0007669"/>
    <property type="project" value="UniProtKB-KW"/>
</dbReference>
<dbReference type="GO" id="GO:0005829">
    <property type="term" value="C:cytosol"/>
    <property type="evidence" value="ECO:0007669"/>
    <property type="project" value="TreeGrafter"/>
</dbReference>
<name>A0A382INU8_9ZZZZ</name>
<dbReference type="NCBIfam" id="TIGR00738">
    <property type="entry name" value="rrf2_super"/>
    <property type="match status" value="1"/>
</dbReference>
<dbReference type="Gene3D" id="1.10.10.10">
    <property type="entry name" value="Winged helix-like DNA-binding domain superfamily/Winged helix DNA-binding domain"/>
    <property type="match status" value="1"/>
</dbReference>
<dbReference type="InterPro" id="IPR036388">
    <property type="entry name" value="WH-like_DNA-bd_sf"/>
</dbReference>
<evidence type="ECO:0008006" key="3">
    <source>
        <dbReference type="Google" id="ProtNLM"/>
    </source>
</evidence>
<dbReference type="InterPro" id="IPR000944">
    <property type="entry name" value="Tscrpt_reg_Rrf2"/>
</dbReference>